<dbReference type="GO" id="GO:0008289">
    <property type="term" value="F:lipid binding"/>
    <property type="evidence" value="ECO:0007669"/>
    <property type="project" value="UniProtKB-KW"/>
</dbReference>
<evidence type="ECO:0000256" key="1">
    <source>
        <dbReference type="ARBA" id="ARBA00023121"/>
    </source>
</evidence>
<dbReference type="InterPro" id="IPR043168">
    <property type="entry name" value="DegV_C"/>
</dbReference>
<dbReference type="InterPro" id="IPR003797">
    <property type="entry name" value="DegV"/>
</dbReference>
<gene>
    <name evidence="2" type="ORF">H8S23_05575</name>
</gene>
<dbReference type="Gene3D" id="3.30.1180.10">
    <property type="match status" value="1"/>
</dbReference>
<organism evidence="2 3">
    <name type="scientific">Anaerofilum hominis</name>
    <dbReference type="NCBI Taxonomy" id="2763016"/>
    <lineage>
        <taxon>Bacteria</taxon>
        <taxon>Bacillati</taxon>
        <taxon>Bacillota</taxon>
        <taxon>Clostridia</taxon>
        <taxon>Eubacteriales</taxon>
        <taxon>Oscillospiraceae</taxon>
        <taxon>Anaerofilum</taxon>
    </lineage>
</organism>
<dbReference type="Proteomes" id="UP000659630">
    <property type="component" value="Unassembled WGS sequence"/>
</dbReference>
<name>A0A923I614_9FIRM</name>
<evidence type="ECO:0000313" key="3">
    <source>
        <dbReference type="Proteomes" id="UP000659630"/>
    </source>
</evidence>
<accession>A0A923I614</accession>
<dbReference type="InterPro" id="IPR050270">
    <property type="entry name" value="DegV_domain_contain"/>
</dbReference>
<sequence>MRKYAVMTDSACDIPQELAEKNKIDILSFAIMLDGREYSEREDLTPDRFYELLDAAQGMPTTAQITPMTFEEKFAAYDAAGVEELLYVAINSGGSSTYNNALFAAAEYGDAHPDSRMRISIVDSHTYSMGYGRFVIRAAEKLAAGAEMADVVDYLKARFARVEIVLSVHSLKIIKRSGRISAAAAFAGELMGLRPVITLIQGGTRVAQKVRGDAKMLPALTAHMKAHAGERSPYMVGATKGASDRHGDARQLSRLCEEAMGYPPECIFRLGAAVTSNTGTDAIALVYLTGDEG</sequence>
<evidence type="ECO:0000313" key="2">
    <source>
        <dbReference type="EMBL" id="MBC5580968.1"/>
    </source>
</evidence>
<protein>
    <submittedName>
        <fullName evidence="2">DegV family protein</fullName>
    </submittedName>
</protein>
<dbReference type="PROSITE" id="PS51482">
    <property type="entry name" value="DEGV"/>
    <property type="match status" value="1"/>
</dbReference>
<dbReference type="PANTHER" id="PTHR33434">
    <property type="entry name" value="DEGV DOMAIN-CONTAINING PROTEIN DR_1986-RELATED"/>
    <property type="match status" value="1"/>
</dbReference>
<dbReference type="NCBIfam" id="TIGR00762">
    <property type="entry name" value="DegV"/>
    <property type="match status" value="1"/>
</dbReference>
<dbReference type="EMBL" id="JACONZ010000002">
    <property type="protein sequence ID" value="MBC5580968.1"/>
    <property type="molecule type" value="Genomic_DNA"/>
</dbReference>
<dbReference type="SUPFAM" id="SSF82549">
    <property type="entry name" value="DAK1/DegV-like"/>
    <property type="match status" value="1"/>
</dbReference>
<keyword evidence="1" id="KW-0446">Lipid-binding</keyword>
<comment type="caution">
    <text evidence="2">The sequence shown here is derived from an EMBL/GenBank/DDBJ whole genome shotgun (WGS) entry which is preliminary data.</text>
</comment>
<dbReference type="AlphaFoldDB" id="A0A923I614"/>
<keyword evidence="3" id="KW-1185">Reference proteome</keyword>
<dbReference type="Gene3D" id="3.40.50.10170">
    <property type="match status" value="1"/>
</dbReference>
<dbReference type="Pfam" id="PF02645">
    <property type="entry name" value="DegV"/>
    <property type="match status" value="1"/>
</dbReference>
<dbReference type="PANTHER" id="PTHR33434:SF2">
    <property type="entry name" value="FATTY ACID-BINDING PROTEIN TM_1468"/>
    <property type="match status" value="1"/>
</dbReference>
<dbReference type="RefSeq" id="WP_186887344.1">
    <property type="nucleotide sequence ID" value="NZ_JACONZ010000002.1"/>
</dbReference>
<proteinExistence type="predicted"/>
<reference evidence="2" key="1">
    <citation type="submission" date="2020-08" db="EMBL/GenBank/DDBJ databases">
        <title>Genome public.</title>
        <authorList>
            <person name="Liu C."/>
            <person name="Sun Q."/>
        </authorList>
    </citation>
    <scope>NUCLEOTIDE SEQUENCE</scope>
    <source>
        <strain evidence="2">BX8</strain>
    </source>
</reference>